<sequence>MYTEKVMDHFMNPRNVGEIDNASGVGQVGNAKCGDIMKIYLDVKDGIIEDVKFKTFGCGSAIASSSVATEMIKGKTLEEALKLTNRQVVSALDGLPAPKIHCSVLAEQAIKSAILDYAQKNGLQFDELKDFNPDEDHHDHGHDHE</sequence>
<organism evidence="2 3">
    <name type="scientific">Anaeromicrobium sediminis</name>
    <dbReference type="NCBI Taxonomy" id="1478221"/>
    <lineage>
        <taxon>Bacteria</taxon>
        <taxon>Bacillati</taxon>
        <taxon>Bacillota</taxon>
        <taxon>Clostridia</taxon>
        <taxon>Peptostreptococcales</taxon>
        <taxon>Thermotaleaceae</taxon>
        <taxon>Anaeromicrobium</taxon>
    </lineage>
</organism>
<name>A0A267MQC3_9FIRM</name>
<evidence type="ECO:0000313" key="2">
    <source>
        <dbReference type="EMBL" id="PAB60920.1"/>
    </source>
</evidence>
<dbReference type="Gene3D" id="3.90.1010.10">
    <property type="match status" value="1"/>
</dbReference>
<dbReference type="RefSeq" id="WP_095129831.1">
    <property type="nucleotide sequence ID" value="NZ_NIBG01000001.1"/>
</dbReference>
<dbReference type="SUPFAM" id="SSF82649">
    <property type="entry name" value="SufE/NifU"/>
    <property type="match status" value="1"/>
</dbReference>
<dbReference type="Pfam" id="PF01592">
    <property type="entry name" value="NifU_N"/>
    <property type="match status" value="1"/>
</dbReference>
<dbReference type="GO" id="GO:0005506">
    <property type="term" value="F:iron ion binding"/>
    <property type="evidence" value="ECO:0007669"/>
    <property type="project" value="InterPro"/>
</dbReference>
<proteinExistence type="predicted"/>
<feature type="domain" description="NIF system FeS cluster assembly NifU N-terminal" evidence="1">
    <location>
        <begin position="1"/>
        <end position="121"/>
    </location>
</feature>
<dbReference type="OrthoDB" id="9804157at2"/>
<protein>
    <submittedName>
        <fullName evidence="2">Fe-S cluster assembly scaffold protein NifU</fullName>
    </submittedName>
</protein>
<dbReference type="AlphaFoldDB" id="A0A267MQC3"/>
<evidence type="ECO:0000259" key="1">
    <source>
        <dbReference type="Pfam" id="PF01592"/>
    </source>
</evidence>
<accession>A0A267MQC3</accession>
<dbReference type="NCBIfam" id="TIGR03419">
    <property type="entry name" value="NifU_clost"/>
    <property type="match status" value="1"/>
</dbReference>
<dbReference type="InterPro" id="IPR017787">
    <property type="entry name" value="NIF_FeS_clus_asmbl_NifU-like"/>
</dbReference>
<dbReference type="InterPro" id="IPR002871">
    <property type="entry name" value="NIF_FeS_clus_asmbl_NifU_N"/>
</dbReference>
<comment type="caution">
    <text evidence="2">The sequence shown here is derived from an EMBL/GenBank/DDBJ whole genome shotgun (WGS) entry which is preliminary data.</text>
</comment>
<dbReference type="CDD" id="cd06664">
    <property type="entry name" value="IscU_like"/>
    <property type="match status" value="1"/>
</dbReference>
<dbReference type="FunFam" id="3.90.1010.10:FF:000009">
    <property type="entry name" value="FeS cluster assembly scaffold protein NifU"/>
    <property type="match status" value="1"/>
</dbReference>
<reference evidence="2 3" key="1">
    <citation type="submission" date="2017-06" db="EMBL/GenBank/DDBJ databases">
        <title>Draft genome sequence of anaerobic fermentative bacterium Anaeromicrobium sediminis DY2726D isolated from West Pacific Ocean sediments.</title>
        <authorList>
            <person name="Zeng X."/>
        </authorList>
    </citation>
    <scope>NUCLEOTIDE SEQUENCE [LARGE SCALE GENOMIC DNA]</scope>
    <source>
        <strain evidence="2 3">DY2726D</strain>
    </source>
</reference>
<dbReference type="EMBL" id="NIBG01000001">
    <property type="protein sequence ID" value="PAB60920.1"/>
    <property type="molecule type" value="Genomic_DNA"/>
</dbReference>
<keyword evidence="3" id="KW-1185">Reference proteome</keyword>
<dbReference type="Proteomes" id="UP000216024">
    <property type="component" value="Unassembled WGS sequence"/>
</dbReference>
<gene>
    <name evidence="2" type="primary">nifU</name>
    <name evidence="2" type="ORF">CCE28_00355</name>
</gene>
<dbReference type="PANTHER" id="PTHR10093">
    <property type="entry name" value="IRON-SULFUR CLUSTER ASSEMBLY ENZYME NIFU HOMOLOG"/>
    <property type="match status" value="1"/>
</dbReference>
<dbReference type="GO" id="GO:0051536">
    <property type="term" value="F:iron-sulfur cluster binding"/>
    <property type="evidence" value="ECO:0007669"/>
    <property type="project" value="InterPro"/>
</dbReference>
<evidence type="ECO:0000313" key="3">
    <source>
        <dbReference type="Proteomes" id="UP000216024"/>
    </source>
</evidence>
<dbReference type="GO" id="GO:0016226">
    <property type="term" value="P:iron-sulfur cluster assembly"/>
    <property type="evidence" value="ECO:0007669"/>
    <property type="project" value="InterPro"/>
</dbReference>